<protein>
    <submittedName>
        <fullName evidence="2">Uncharacterized protein</fullName>
    </submittedName>
</protein>
<feature type="chain" id="PRO_5002630566" evidence="1">
    <location>
        <begin position="19"/>
        <end position="206"/>
    </location>
</feature>
<evidence type="ECO:0000256" key="1">
    <source>
        <dbReference type="SAM" id="SignalP"/>
    </source>
</evidence>
<reference evidence="2 3" key="1">
    <citation type="journal article" date="2010" name="J. Bacteriol.">
        <title>Genome sequence of the oligotrophic marine Gammaproteobacterium HTCC2143, isolated from the Oregon Coast.</title>
        <authorList>
            <person name="Oh H.M."/>
            <person name="Kang I."/>
            <person name="Ferriera S."/>
            <person name="Giovannoni S.J."/>
            <person name="Cho J.C."/>
        </authorList>
    </citation>
    <scope>NUCLEOTIDE SEQUENCE [LARGE SCALE GENOMIC DNA]</scope>
    <source>
        <strain evidence="2 3">HTCC2143</strain>
    </source>
</reference>
<evidence type="ECO:0000313" key="3">
    <source>
        <dbReference type="Proteomes" id="UP000004931"/>
    </source>
</evidence>
<keyword evidence="1" id="KW-0732">Signal</keyword>
<feature type="signal peptide" evidence="1">
    <location>
        <begin position="1"/>
        <end position="18"/>
    </location>
</feature>
<organism evidence="2 3">
    <name type="scientific">marine gamma proteobacterium HTCC2143</name>
    <dbReference type="NCBI Taxonomy" id="247633"/>
    <lineage>
        <taxon>Bacteria</taxon>
        <taxon>Pseudomonadati</taxon>
        <taxon>Pseudomonadota</taxon>
        <taxon>Gammaproteobacteria</taxon>
        <taxon>Cellvibrionales</taxon>
        <taxon>Spongiibacteraceae</taxon>
        <taxon>BD1-7 clade</taxon>
    </lineage>
</organism>
<dbReference type="EMBL" id="AAVT01000001">
    <property type="protein sequence ID" value="EAW32652.1"/>
    <property type="molecule type" value="Genomic_DNA"/>
</dbReference>
<keyword evidence="3" id="KW-1185">Reference proteome</keyword>
<evidence type="ECO:0000313" key="2">
    <source>
        <dbReference type="EMBL" id="EAW32652.1"/>
    </source>
</evidence>
<dbReference type="Proteomes" id="UP000004931">
    <property type="component" value="Unassembled WGS sequence"/>
</dbReference>
<accession>A0Y948</accession>
<name>A0Y948_9GAMM</name>
<proteinExistence type="predicted"/>
<comment type="caution">
    <text evidence="2">The sequence shown here is derived from an EMBL/GenBank/DDBJ whole genome shotgun (WGS) entry which is preliminary data.</text>
</comment>
<gene>
    <name evidence="2" type="ORF">GP2143_15391</name>
</gene>
<dbReference type="OrthoDB" id="1447412at2"/>
<sequence length="206" mass="23541">MKTIIVLITALVSFNSFARATDTIERITYPLSKPAESNAGLSNILKVGTEISDEQIKDVAKALCNNVNYARLKGQDMPPWKETMEKYLGFKGNDKEFRVFFNTFLNTHKNKIICPQYKVSSRIFPPQHLFKRILAVGMNETYEEYFFDLEEGDIDFNAYEIVNGKKETVLDWVESWIAQGKGDAEELRDVAYSLADEFGAKRGNEL</sequence>
<dbReference type="AlphaFoldDB" id="A0Y948"/>